<sequence>MSTTVRSTPARVRRVVAVVLAVGILLGLCGSAVADDPGDRKKKVDSQISSSQRDLDAVSADLTTALATLNSTNRKVGVARTALTTAESDLRAANRYNVAIGGKLRVAQADEAKNTRALGANTRAQGRTKALVGGLARQTYMQGGMGGLELTLQVLSSDQGDVTDDLSLADIVLRRQSGVLHRLSGEQAVGRATGNRLAAVRRSIITLKGQAAAGVTRATTARNKAANAKRALEGLQRAQTAAAGNLKKKKDKELADLRWLKGESSRLQKLLDARAAARAKSSRAAAPARPGSDGHFLQGPRPRSQILSPFGYRLHPILRVWMLHAGVDFGFGCGAPVYAAAAGDVVEAGYNGVAGNNIVIDHGRVGSVNVASQYEHLSAFAVRGGHVAKGQLIGRVGATGRATGCHLHFAVLSNGRYVDPARWIG</sequence>
<dbReference type="Proteomes" id="UP001528912">
    <property type="component" value="Unassembled WGS sequence"/>
</dbReference>
<dbReference type="InterPro" id="IPR050570">
    <property type="entry name" value="Cell_wall_metabolism_enzyme"/>
</dbReference>
<dbReference type="SUPFAM" id="SSF51261">
    <property type="entry name" value="Duplicated hybrid motif"/>
    <property type="match status" value="1"/>
</dbReference>
<feature type="domain" description="M23ase beta-sheet core" evidence="4">
    <location>
        <begin position="324"/>
        <end position="420"/>
    </location>
</feature>
<dbReference type="InterPro" id="IPR016047">
    <property type="entry name" value="M23ase_b-sheet_dom"/>
</dbReference>
<dbReference type="RefSeq" id="WP_277191358.1">
    <property type="nucleotide sequence ID" value="NZ_JAROAV010000021.1"/>
</dbReference>
<protein>
    <submittedName>
        <fullName evidence="5">M23 family metallopeptidase</fullName>
    </submittedName>
</protein>
<comment type="caution">
    <text evidence="5">The sequence shown here is derived from an EMBL/GenBank/DDBJ whole genome shotgun (WGS) entry which is preliminary data.</text>
</comment>
<dbReference type="Pfam" id="PF01551">
    <property type="entry name" value="Peptidase_M23"/>
    <property type="match status" value="1"/>
</dbReference>
<dbReference type="PANTHER" id="PTHR21666">
    <property type="entry name" value="PEPTIDASE-RELATED"/>
    <property type="match status" value="1"/>
</dbReference>
<evidence type="ECO:0000313" key="6">
    <source>
        <dbReference type="Proteomes" id="UP001528912"/>
    </source>
</evidence>
<dbReference type="PANTHER" id="PTHR21666:SF289">
    <property type="entry name" value="L-ALA--D-GLU ENDOPEPTIDASE"/>
    <property type="match status" value="1"/>
</dbReference>
<dbReference type="CDD" id="cd12797">
    <property type="entry name" value="M23_peptidase"/>
    <property type="match status" value="1"/>
</dbReference>
<name>A0ABT6C403_9MICO</name>
<organism evidence="5 6">
    <name type="scientific">Luteipulveratus flavus</name>
    <dbReference type="NCBI Taxonomy" id="3031728"/>
    <lineage>
        <taxon>Bacteria</taxon>
        <taxon>Bacillati</taxon>
        <taxon>Actinomycetota</taxon>
        <taxon>Actinomycetes</taxon>
        <taxon>Micrococcales</taxon>
        <taxon>Dermacoccaceae</taxon>
        <taxon>Luteipulveratus</taxon>
    </lineage>
</organism>
<dbReference type="Gene3D" id="2.70.70.10">
    <property type="entry name" value="Glucose Permease (Domain IIA)"/>
    <property type="match status" value="1"/>
</dbReference>
<evidence type="ECO:0000256" key="2">
    <source>
        <dbReference type="SAM" id="MobiDB-lite"/>
    </source>
</evidence>
<keyword evidence="1 3" id="KW-0732">Signal</keyword>
<evidence type="ECO:0000256" key="3">
    <source>
        <dbReference type="SAM" id="SignalP"/>
    </source>
</evidence>
<feature type="region of interest" description="Disordered" evidence="2">
    <location>
        <begin position="281"/>
        <end position="301"/>
    </location>
</feature>
<dbReference type="InterPro" id="IPR011055">
    <property type="entry name" value="Dup_hybrid_motif"/>
</dbReference>
<evidence type="ECO:0000259" key="4">
    <source>
        <dbReference type="Pfam" id="PF01551"/>
    </source>
</evidence>
<gene>
    <name evidence="5" type="ORF">P4R38_05465</name>
</gene>
<reference evidence="5 6" key="1">
    <citation type="submission" date="2023-03" db="EMBL/GenBank/DDBJ databases">
        <title>YIM 133296 draft genome.</title>
        <authorList>
            <person name="Xiong L."/>
        </authorList>
    </citation>
    <scope>NUCLEOTIDE SEQUENCE [LARGE SCALE GENOMIC DNA]</scope>
    <source>
        <strain evidence="5 6">YIM 133296</strain>
    </source>
</reference>
<keyword evidence="6" id="KW-1185">Reference proteome</keyword>
<feature type="compositionally biased region" description="Low complexity" evidence="2">
    <location>
        <begin position="281"/>
        <end position="290"/>
    </location>
</feature>
<evidence type="ECO:0000256" key="1">
    <source>
        <dbReference type="ARBA" id="ARBA00022729"/>
    </source>
</evidence>
<proteinExistence type="predicted"/>
<accession>A0ABT6C403</accession>
<evidence type="ECO:0000313" key="5">
    <source>
        <dbReference type="EMBL" id="MDF8263689.1"/>
    </source>
</evidence>
<feature type="signal peptide" evidence="3">
    <location>
        <begin position="1"/>
        <end position="34"/>
    </location>
</feature>
<dbReference type="EMBL" id="JAROAV010000021">
    <property type="protein sequence ID" value="MDF8263689.1"/>
    <property type="molecule type" value="Genomic_DNA"/>
</dbReference>
<feature type="chain" id="PRO_5047098635" evidence="3">
    <location>
        <begin position="35"/>
        <end position="425"/>
    </location>
</feature>